<feature type="transmembrane region" description="Helical" evidence="1">
    <location>
        <begin position="12"/>
        <end position="31"/>
    </location>
</feature>
<organism evidence="2 3">
    <name type="scientific">Chromatium okenii</name>
    <dbReference type="NCBI Taxonomy" id="61644"/>
    <lineage>
        <taxon>Bacteria</taxon>
        <taxon>Pseudomonadati</taxon>
        <taxon>Pseudomonadota</taxon>
        <taxon>Gammaproteobacteria</taxon>
        <taxon>Chromatiales</taxon>
        <taxon>Chromatiaceae</taxon>
        <taxon>Chromatium</taxon>
    </lineage>
</organism>
<dbReference type="AlphaFoldDB" id="A0A2S7XRX7"/>
<evidence type="ECO:0000256" key="1">
    <source>
        <dbReference type="SAM" id="Phobius"/>
    </source>
</evidence>
<keyword evidence="3" id="KW-1185">Reference proteome</keyword>
<comment type="caution">
    <text evidence="2">The sequence shown here is derived from an EMBL/GenBank/DDBJ whole genome shotgun (WGS) entry which is preliminary data.</text>
</comment>
<evidence type="ECO:0000313" key="2">
    <source>
        <dbReference type="EMBL" id="PQJ96480.1"/>
    </source>
</evidence>
<dbReference type="Proteomes" id="UP000239936">
    <property type="component" value="Unassembled WGS sequence"/>
</dbReference>
<keyword evidence="1" id="KW-0812">Transmembrane</keyword>
<sequence>MGADGKPVGLIFLDNPAIISIPVSFVCIWFFSRFDYSERAKIDRAAYDAQRVRCETGIGAEGSSGH</sequence>
<keyword evidence="1" id="KW-0472">Membrane</keyword>
<reference evidence="2 3" key="1">
    <citation type="submission" date="2018-01" db="EMBL/GenBank/DDBJ databases">
        <title>The complete genome sequence of Chromatium okenii LaCa, a purple sulfur bacterium with a turbulent life.</title>
        <authorList>
            <person name="Luedin S.M."/>
            <person name="Liechti N."/>
            <person name="Storelli N."/>
            <person name="Danza F."/>
            <person name="Wittwer M."/>
            <person name="Pothier J.F."/>
            <person name="Tonolla M.A."/>
        </authorList>
    </citation>
    <scope>NUCLEOTIDE SEQUENCE [LARGE SCALE GENOMIC DNA]</scope>
    <source>
        <strain evidence="2 3">LaCa</strain>
    </source>
</reference>
<proteinExistence type="predicted"/>
<evidence type="ECO:0000313" key="3">
    <source>
        <dbReference type="Proteomes" id="UP000239936"/>
    </source>
</evidence>
<dbReference type="EMBL" id="PPGH01000034">
    <property type="protein sequence ID" value="PQJ96480.1"/>
    <property type="molecule type" value="Genomic_DNA"/>
</dbReference>
<gene>
    <name evidence="2" type="ORF">CXB77_06420</name>
</gene>
<protein>
    <submittedName>
        <fullName evidence="2">Uncharacterized protein</fullName>
    </submittedName>
</protein>
<keyword evidence="1" id="KW-1133">Transmembrane helix</keyword>
<name>A0A2S7XRX7_9GAMM</name>
<accession>A0A2S7XRX7</accession>